<organism evidence="1 2">
    <name type="scientific">Desulfosporosinus orientis (strain ATCC 19365 / DSM 765 / NCIMB 8382 / VKM B-1628 / Singapore I)</name>
    <name type="common">Desulfotomaculum orientis</name>
    <dbReference type="NCBI Taxonomy" id="768706"/>
    <lineage>
        <taxon>Bacteria</taxon>
        <taxon>Bacillati</taxon>
        <taxon>Bacillota</taxon>
        <taxon>Clostridia</taxon>
        <taxon>Eubacteriales</taxon>
        <taxon>Desulfitobacteriaceae</taxon>
        <taxon>Desulfosporosinus</taxon>
    </lineage>
</organism>
<gene>
    <name evidence="1" type="ordered locus">Desor_1831</name>
</gene>
<reference evidence="1 2" key="2">
    <citation type="journal article" date="2012" name="J. Bacteriol.">
        <title>Complete genome sequences of Desulfosporosinus orientis DSM765T, Desulfosporosinus youngiae DSM17734T, Desulfosporosinus meridiei DSM13257T, and Desulfosporosinus acidiphilus DSM22704T.</title>
        <authorList>
            <person name="Pester M."/>
            <person name="Brambilla E."/>
            <person name="Alazard D."/>
            <person name="Rattei T."/>
            <person name="Weinmaier T."/>
            <person name="Han J."/>
            <person name="Lucas S."/>
            <person name="Lapidus A."/>
            <person name="Cheng J.F."/>
            <person name="Goodwin L."/>
            <person name="Pitluck S."/>
            <person name="Peters L."/>
            <person name="Ovchinnikova G."/>
            <person name="Teshima H."/>
            <person name="Detter J.C."/>
            <person name="Han C.S."/>
            <person name="Tapia R."/>
            <person name="Land M.L."/>
            <person name="Hauser L."/>
            <person name="Kyrpides N.C."/>
            <person name="Ivanova N.N."/>
            <person name="Pagani I."/>
            <person name="Huntmann M."/>
            <person name="Wei C.L."/>
            <person name="Davenport K.W."/>
            <person name="Daligault H."/>
            <person name="Chain P.S."/>
            <person name="Chen A."/>
            <person name="Mavromatis K."/>
            <person name="Markowitz V."/>
            <person name="Szeto E."/>
            <person name="Mikhailova N."/>
            <person name="Pati A."/>
            <person name="Wagner M."/>
            <person name="Woyke T."/>
            <person name="Ollivier B."/>
            <person name="Klenk H.P."/>
            <person name="Spring S."/>
            <person name="Loy A."/>
        </authorList>
    </citation>
    <scope>NUCLEOTIDE SEQUENCE [LARGE SCALE GENOMIC DNA]</scope>
    <source>
        <strain evidence="2">ATCC 19365 / DSM 765 / NCIMB 8382 / VKM B-1628</strain>
    </source>
</reference>
<dbReference type="AlphaFoldDB" id="G7W8N9"/>
<accession>G7W8N9</accession>
<dbReference type="STRING" id="768706.Desor_1831"/>
<dbReference type="EMBL" id="CP003108">
    <property type="protein sequence ID" value="AET67466.1"/>
    <property type="molecule type" value="Genomic_DNA"/>
</dbReference>
<keyword evidence="2" id="KW-1185">Reference proteome</keyword>
<evidence type="ECO:0000313" key="1">
    <source>
        <dbReference type="EMBL" id="AET67466.1"/>
    </source>
</evidence>
<protein>
    <submittedName>
        <fullName evidence="1">Uncharacterized protein</fullName>
    </submittedName>
</protein>
<reference evidence="2" key="1">
    <citation type="submission" date="2011-11" db="EMBL/GenBank/DDBJ databases">
        <title>Complete sequence of Desulfosporosinus orientis DSM 765.</title>
        <authorList>
            <person name="Lucas S."/>
            <person name="Han J."/>
            <person name="Lapidus A."/>
            <person name="Cheng J.-F."/>
            <person name="Goodwin L."/>
            <person name="Pitluck S."/>
            <person name="Peters L."/>
            <person name="Ovchinnikova G."/>
            <person name="Teshima H."/>
            <person name="Detter J.C."/>
            <person name="Han C."/>
            <person name="Tapia R."/>
            <person name="Land M."/>
            <person name="Hauser L."/>
            <person name="Kyrpides N."/>
            <person name="Ivanova N."/>
            <person name="Pagani I."/>
            <person name="Pester M."/>
            <person name="Spring S."/>
            <person name="Ollivier B."/>
            <person name="Rattei T."/>
            <person name="Klenk H.-P."/>
            <person name="Wagner M."/>
            <person name="Loy A."/>
            <person name="Woyke T."/>
        </authorList>
    </citation>
    <scope>NUCLEOTIDE SEQUENCE [LARGE SCALE GENOMIC DNA]</scope>
    <source>
        <strain evidence="2">ATCC 19365 / DSM 765 / NCIMB 8382 / VKM B-1628</strain>
    </source>
</reference>
<evidence type="ECO:0000313" key="2">
    <source>
        <dbReference type="Proteomes" id="UP000006346"/>
    </source>
</evidence>
<name>G7W8N9_DESOD</name>
<sequence>MELRVEERQESCSVVSKIVRLKIFRRVIEGASLQEGEIAGYDCSASSSTCESKCHYRLLLEDY</sequence>
<proteinExistence type="predicted"/>
<dbReference type="KEGG" id="dor:Desor_1831"/>
<dbReference type="Proteomes" id="UP000006346">
    <property type="component" value="Chromosome"/>
</dbReference>
<dbReference type="HOGENOM" id="CLU_2896749_0_0_9"/>